<dbReference type="RefSeq" id="WP_208739412.1">
    <property type="nucleotide sequence ID" value="NZ_CP024915.1"/>
</dbReference>
<feature type="transmembrane region" description="Helical" evidence="1">
    <location>
        <begin position="89"/>
        <end position="108"/>
    </location>
</feature>
<dbReference type="InterPro" id="IPR036408">
    <property type="entry name" value="PSI_PsaA/B_sf"/>
</dbReference>
<protein>
    <recommendedName>
        <fullName evidence="4">Pr6Pr family membrane protein</fullName>
    </recommendedName>
</protein>
<keyword evidence="1" id="KW-0472">Membrane</keyword>
<feature type="transmembrane region" description="Helical" evidence="1">
    <location>
        <begin position="115"/>
        <end position="138"/>
    </location>
</feature>
<feature type="transmembrane region" description="Helical" evidence="1">
    <location>
        <begin position="23"/>
        <end position="45"/>
    </location>
</feature>
<evidence type="ECO:0000313" key="2">
    <source>
        <dbReference type="EMBL" id="AUZ88286.1"/>
    </source>
</evidence>
<dbReference type="NCBIfam" id="NF038065">
    <property type="entry name" value="Pr6Pr"/>
    <property type="match status" value="1"/>
</dbReference>
<feature type="transmembrane region" description="Helical" evidence="1">
    <location>
        <begin position="158"/>
        <end position="179"/>
    </location>
</feature>
<proteinExistence type="predicted"/>
<gene>
    <name evidence="2" type="ORF">CVO76_12055</name>
</gene>
<reference evidence="2 3" key="1">
    <citation type="submission" date="2017-11" db="EMBL/GenBank/DDBJ databases">
        <title>Draft genome of Arthrobacter agilis strain UMCV2, a plant growth-promoting rhizobacterium and biocontrol capacity of phytopathogenic fungi.</title>
        <authorList>
            <person name="Martinez-Camara R."/>
            <person name="Santoyo G."/>
            <person name="Moreno-Hagelsieb G."/>
            <person name="Valencia-Cantero E."/>
        </authorList>
    </citation>
    <scope>NUCLEOTIDE SEQUENCE [LARGE SCALE GENOMIC DNA]</scope>
    <source>
        <strain evidence="2 3">UMCV2</strain>
    </source>
</reference>
<accession>A0A2L0UGD2</accession>
<dbReference type="InterPro" id="IPR049713">
    <property type="entry name" value="Pr6Pr-like"/>
</dbReference>
<name>A0A2L0UGD2_9MICC</name>
<feature type="transmembrane region" description="Helical" evidence="1">
    <location>
        <begin position="57"/>
        <end position="77"/>
    </location>
</feature>
<evidence type="ECO:0008006" key="4">
    <source>
        <dbReference type="Google" id="ProtNLM"/>
    </source>
</evidence>
<dbReference type="EMBL" id="CP024915">
    <property type="protein sequence ID" value="AUZ88286.1"/>
    <property type="molecule type" value="Genomic_DNA"/>
</dbReference>
<dbReference type="SUPFAM" id="SSF81558">
    <property type="entry name" value="Photosystem I subunits PsaA/PsaB"/>
    <property type="match status" value="1"/>
</dbReference>
<keyword evidence="1" id="KW-0812">Transmembrane</keyword>
<dbReference type="Proteomes" id="UP000239187">
    <property type="component" value="Chromosome"/>
</dbReference>
<sequence length="194" mass="21002">MGTAVVATFLDTASRTTINPFNFFGFFTMQSNIMTALVLLIAAVLELGRRPAPVWLVPVRAAVTTFMVVVGVVYNLLLAGLAGGVDLAWANWVLHVAFPIYAFLDWLLATDRHPLPFTTIGLTLVYPLTWCAVVLVRGATDGWVPYPFLDPATGYGSVALYVVVIAVAFAAFGALVIGISRIRLPWANRSNSTR</sequence>
<evidence type="ECO:0000256" key="1">
    <source>
        <dbReference type="SAM" id="Phobius"/>
    </source>
</evidence>
<evidence type="ECO:0000313" key="3">
    <source>
        <dbReference type="Proteomes" id="UP000239187"/>
    </source>
</evidence>
<organism evidence="2 3">
    <name type="scientific">Arthrobacter agilis</name>
    <dbReference type="NCBI Taxonomy" id="37921"/>
    <lineage>
        <taxon>Bacteria</taxon>
        <taxon>Bacillati</taxon>
        <taxon>Actinomycetota</taxon>
        <taxon>Actinomycetes</taxon>
        <taxon>Micrococcales</taxon>
        <taxon>Micrococcaceae</taxon>
        <taxon>Arthrobacter</taxon>
    </lineage>
</organism>
<dbReference type="AlphaFoldDB" id="A0A2L0UGD2"/>
<keyword evidence="1" id="KW-1133">Transmembrane helix</keyword>